<organism evidence="6">
    <name type="scientific">Timema californicum</name>
    <name type="common">California timema</name>
    <name type="synonym">Walking stick</name>
    <dbReference type="NCBI Taxonomy" id="61474"/>
    <lineage>
        <taxon>Eukaryota</taxon>
        <taxon>Metazoa</taxon>
        <taxon>Ecdysozoa</taxon>
        <taxon>Arthropoda</taxon>
        <taxon>Hexapoda</taxon>
        <taxon>Insecta</taxon>
        <taxon>Pterygota</taxon>
        <taxon>Neoptera</taxon>
        <taxon>Polyneoptera</taxon>
        <taxon>Phasmatodea</taxon>
        <taxon>Timematodea</taxon>
        <taxon>Timematoidea</taxon>
        <taxon>Timematidae</taxon>
        <taxon>Timema</taxon>
    </lineage>
</organism>
<dbReference type="Gene3D" id="3.40.50.1820">
    <property type="entry name" value="alpha/beta hydrolase"/>
    <property type="match status" value="2"/>
</dbReference>
<evidence type="ECO:0000256" key="3">
    <source>
        <dbReference type="ARBA" id="ARBA00022801"/>
    </source>
</evidence>
<proteinExistence type="inferred from homology"/>
<evidence type="ECO:0000313" key="6">
    <source>
        <dbReference type="EMBL" id="CAD7569982.1"/>
    </source>
</evidence>
<feature type="domain" description="Carboxylesterase type B" evidence="5">
    <location>
        <begin position="14"/>
        <end position="356"/>
    </location>
</feature>
<dbReference type="SUPFAM" id="SSF53474">
    <property type="entry name" value="alpha/beta-Hydrolases"/>
    <property type="match status" value="2"/>
</dbReference>
<comment type="similarity">
    <text evidence="1">Belongs to the type-B carboxylesterase/lipase family.</text>
</comment>
<keyword evidence="4" id="KW-0325">Glycoprotein</keyword>
<evidence type="ECO:0000256" key="4">
    <source>
        <dbReference type="ARBA" id="ARBA00023180"/>
    </source>
</evidence>
<dbReference type="Pfam" id="PF00135">
    <property type="entry name" value="COesterase"/>
    <property type="match status" value="2"/>
</dbReference>
<keyword evidence="2" id="KW-0719">Serine esterase</keyword>
<dbReference type="EMBL" id="OE179868">
    <property type="protein sequence ID" value="CAD7569982.1"/>
    <property type="molecule type" value="Genomic_DNA"/>
</dbReference>
<evidence type="ECO:0000256" key="2">
    <source>
        <dbReference type="ARBA" id="ARBA00022487"/>
    </source>
</evidence>
<sequence>MVWIHGGGFETGSGFLNLDGSNVSANNGLRDQVMALTWVNKNISKFGGDPDNVTIFGESAGGASVHYLLLAPSAKGLFHKAIAQSGSALIPICHLNSSVSTQRAFRLGQALGCETKDPQHLADFLRTIPAEKIVLAHRKGLSKEERQHLMTIPFSTTEEFGSEAFIPGDPVKLMKEGRFHKVPFITGVTSAEGKLALSDVFRSIDLSKIEKNFHNVVPYNMRHKLGTQRCKEIAEKLRKFYFENKPFTEETLEEFVTMQSDLIFNHGFYRTVTLQVERSNSPIYTYEYDHKKPAQLDMYPTGPKHIPGSCHAEELFFMFRNVYLSTDYEPDSADDRVRTYIIKFWTNFAKTGYPRGEIVDGFSFIRCPDLSRPCRYSGEEFVDLIANRVYIKEFVEVHIKETLGMHNKEPLGVHTKITLRGNIKGILRVHIKEFVGVYIKETLVVHAKETIKEILGEHIKGILRVLIKVFVRVQAKEILREHIKEILRVHIKEFVRAHTKETLRKHIKGIRRGELLGKKVSSSKMGGVFYSFQGIPYAKPPVGPLRFKAPQPADPWEGVKDATKEGAEAPQIDFMNKKYTGNEDCLFINVYTLQWPPKSLKPVLFSIHGGGFILGSGNTNMYGPDYLVEEDIIVVTFNYRLGALGKYQGFLSIEGSDIVPNNGLRDQVMALIWVKQNISEFGGDPNNVTINGISAGGVSVHYLMLTPLSKGLFHKAIAQSGNALLPVCYVRKSVAQQRSYRLGETLGFNKKDPQALADYLKTVTPEQLVTAIEGALSEEGIPECTDHTSLPRRLVPCPTEVMV</sequence>
<dbReference type="GO" id="GO:0052689">
    <property type="term" value="F:carboxylic ester hydrolase activity"/>
    <property type="evidence" value="ECO:0007669"/>
    <property type="project" value="UniProtKB-KW"/>
</dbReference>
<keyword evidence="3" id="KW-0378">Hydrolase</keyword>
<dbReference type="InterPro" id="IPR002018">
    <property type="entry name" value="CarbesteraseB"/>
</dbReference>
<dbReference type="PANTHER" id="PTHR43142">
    <property type="entry name" value="CARBOXYLIC ESTER HYDROLASE"/>
    <property type="match status" value="1"/>
</dbReference>
<evidence type="ECO:0000256" key="1">
    <source>
        <dbReference type="ARBA" id="ARBA00005964"/>
    </source>
</evidence>
<evidence type="ECO:0000259" key="5">
    <source>
        <dbReference type="Pfam" id="PF00135"/>
    </source>
</evidence>
<name>A0A7R9IZY4_TIMCA</name>
<protein>
    <submittedName>
        <fullName evidence="6">(California timema) hypothetical protein</fullName>
    </submittedName>
</protein>
<dbReference type="PROSITE" id="PS00122">
    <property type="entry name" value="CARBOXYLESTERASE_B_1"/>
    <property type="match status" value="2"/>
</dbReference>
<accession>A0A7R9IZY4</accession>
<dbReference type="InterPro" id="IPR029058">
    <property type="entry name" value="AB_hydrolase_fold"/>
</dbReference>
<gene>
    <name evidence="6" type="ORF">TCMB3V08_LOCUS2698</name>
</gene>
<dbReference type="InterPro" id="IPR019826">
    <property type="entry name" value="Carboxylesterase_B_AS"/>
</dbReference>
<dbReference type="PANTHER" id="PTHR43142:SF1">
    <property type="entry name" value="CARBOXYLIC ESTER HYDROLASE"/>
    <property type="match status" value="1"/>
</dbReference>
<dbReference type="AlphaFoldDB" id="A0A7R9IZY4"/>
<feature type="domain" description="Carboxylesterase type B" evidence="5">
    <location>
        <begin position="510"/>
        <end position="774"/>
    </location>
</feature>
<reference evidence="6" key="1">
    <citation type="submission" date="2020-11" db="EMBL/GenBank/DDBJ databases">
        <authorList>
            <person name="Tran Van P."/>
        </authorList>
    </citation>
    <scope>NUCLEOTIDE SEQUENCE</scope>
</reference>